<keyword evidence="2" id="KW-0732">Signal</keyword>
<dbReference type="Pfam" id="PF04955">
    <property type="entry name" value="HupE_UreJ"/>
    <property type="match status" value="1"/>
</dbReference>
<name>A0A2U8GPA5_9RHOO</name>
<keyword evidence="4" id="KW-1185">Reference proteome</keyword>
<dbReference type="PIRSF" id="PIRSF016919">
    <property type="entry name" value="HupE_UreJ"/>
    <property type="match status" value="1"/>
</dbReference>
<protein>
    <submittedName>
        <fullName evidence="3">Urease accessory protein</fullName>
    </submittedName>
</protein>
<feature type="transmembrane region" description="Helical" evidence="1">
    <location>
        <begin position="96"/>
        <end position="127"/>
    </location>
</feature>
<organism evidence="3 4">
    <name type="scientific">Parazoarcus communis</name>
    <dbReference type="NCBI Taxonomy" id="41977"/>
    <lineage>
        <taxon>Bacteria</taxon>
        <taxon>Pseudomonadati</taxon>
        <taxon>Pseudomonadota</taxon>
        <taxon>Betaproteobacteria</taxon>
        <taxon>Rhodocyclales</taxon>
        <taxon>Zoogloeaceae</taxon>
        <taxon>Parazoarcus</taxon>
    </lineage>
</organism>
<feature type="chain" id="PRO_5016041680" evidence="2">
    <location>
        <begin position="22"/>
        <end position="191"/>
    </location>
</feature>
<dbReference type="EMBL" id="CP022187">
    <property type="protein sequence ID" value="AWI75320.1"/>
    <property type="molecule type" value="Genomic_DNA"/>
</dbReference>
<evidence type="ECO:0000256" key="2">
    <source>
        <dbReference type="SAM" id="SignalP"/>
    </source>
</evidence>
<sequence>MSKPRALVALTLLLTAGAAVAHPGHEAMSFASGLSHPLGGFDHLLAMLAVGLFAARQQGVARWALPAGFVAAMLGGAALSTSGIELPAVEAGIATSVLVFGLLIAFAARLPLAAAMPLISVFALFHGHAHHAEMGSNTLLTYTAGFTLASAALHGVGYLAARHLPDSRFGKYAQRAIGMTIAGAGVLLIGA</sequence>
<dbReference type="AlphaFoldDB" id="A0A2U8GPA5"/>
<keyword evidence="1" id="KW-1133">Transmembrane helix</keyword>
<dbReference type="KEGG" id="acom:CEW83_08935"/>
<reference evidence="3 4" key="1">
    <citation type="submission" date="2017-06" db="EMBL/GenBank/DDBJ databases">
        <title>Azoarcus.</title>
        <authorList>
            <person name="Woo J.-H."/>
            <person name="Kim H.-S."/>
        </authorList>
    </citation>
    <scope>NUCLEOTIDE SEQUENCE [LARGE SCALE GENOMIC DNA]</scope>
    <source>
        <strain evidence="3 4">TSPY31</strain>
    </source>
</reference>
<gene>
    <name evidence="3" type="ORF">CEW83_08935</name>
</gene>
<feature type="transmembrane region" description="Helical" evidence="1">
    <location>
        <begin position="139"/>
        <end position="160"/>
    </location>
</feature>
<evidence type="ECO:0000313" key="3">
    <source>
        <dbReference type="EMBL" id="AWI75320.1"/>
    </source>
</evidence>
<dbReference type="InterPro" id="IPR007038">
    <property type="entry name" value="HupE_UreJ"/>
</dbReference>
<evidence type="ECO:0000256" key="1">
    <source>
        <dbReference type="SAM" id="Phobius"/>
    </source>
</evidence>
<dbReference type="Proteomes" id="UP000244930">
    <property type="component" value="Chromosome"/>
</dbReference>
<proteinExistence type="predicted"/>
<feature type="signal peptide" evidence="2">
    <location>
        <begin position="1"/>
        <end position="21"/>
    </location>
</feature>
<keyword evidence="1" id="KW-0812">Transmembrane</keyword>
<accession>A0A2U8GPA5</accession>
<dbReference type="RefSeq" id="WP_108949027.1">
    <property type="nucleotide sequence ID" value="NZ_CP022187.1"/>
</dbReference>
<feature type="transmembrane region" description="Helical" evidence="1">
    <location>
        <begin position="63"/>
        <end position="84"/>
    </location>
</feature>
<evidence type="ECO:0000313" key="4">
    <source>
        <dbReference type="Proteomes" id="UP000244930"/>
    </source>
</evidence>
<keyword evidence="1" id="KW-0472">Membrane</keyword>